<keyword evidence="2" id="KW-1185">Reference proteome</keyword>
<protein>
    <submittedName>
        <fullName evidence="1">Uncharacterized protein</fullName>
    </submittedName>
</protein>
<evidence type="ECO:0000313" key="2">
    <source>
        <dbReference type="Proteomes" id="UP000037460"/>
    </source>
</evidence>
<organism evidence="1 2">
    <name type="scientific">Chrysochromulina tobinii</name>
    <dbReference type="NCBI Taxonomy" id="1460289"/>
    <lineage>
        <taxon>Eukaryota</taxon>
        <taxon>Haptista</taxon>
        <taxon>Haptophyta</taxon>
        <taxon>Prymnesiophyceae</taxon>
        <taxon>Prymnesiales</taxon>
        <taxon>Chrysochromulinaceae</taxon>
        <taxon>Chrysochromulina</taxon>
    </lineage>
</organism>
<sequence length="108" mass="11060">MPASAPNAARESSGWFPWASQELHGARAARRVLNSEGMGGTAAWADPAEGLAVCILKAAYEPLSALGGSISPDVVVAAAELRIALGLEEEGDRGAAARYPAVTSRARS</sequence>
<proteinExistence type="predicted"/>
<reference evidence="2" key="1">
    <citation type="journal article" date="2015" name="PLoS Genet.">
        <title>Genome Sequence and Transcriptome Analyses of Chrysochromulina tobin: Metabolic Tools for Enhanced Algal Fitness in the Prominent Order Prymnesiales (Haptophyceae).</title>
        <authorList>
            <person name="Hovde B.T."/>
            <person name="Deodato C.R."/>
            <person name="Hunsperger H.M."/>
            <person name="Ryken S.A."/>
            <person name="Yost W."/>
            <person name="Jha R.K."/>
            <person name="Patterson J."/>
            <person name="Monnat R.J. Jr."/>
            <person name="Barlow S.B."/>
            <person name="Starkenburg S.R."/>
            <person name="Cattolico R.A."/>
        </authorList>
    </citation>
    <scope>NUCLEOTIDE SEQUENCE</scope>
    <source>
        <strain evidence="2">CCMP291</strain>
    </source>
</reference>
<gene>
    <name evidence="1" type="ORF">Ctob_014984</name>
</gene>
<dbReference type="Proteomes" id="UP000037460">
    <property type="component" value="Unassembled WGS sequence"/>
</dbReference>
<dbReference type="OrthoDB" id="5946976at2759"/>
<comment type="caution">
    <text evidence="1">The sequence shown here is derived from an EMBL/GenBank/DDBJ whole genome shotgun (WGS) entry which is preliminary data.</text>
</comment>
<dbReference type="AlphaFoldDB" id="A0A0M0JYR1"/>
<accession>A0A0M0JYR1</accession>
<evidence type="ECO:0000313" key="1">
    <source>
        <dbReference type="EMBL" id="KOO31695.1"/>
    </source>
</evidence>
<name>A0A0M0JYR1_9EUKA</name>
<dbReference type="EMBL" id="JWZX01001957">
    <property type="protein sequence ID" value="KOO31695.1"/>
    <property type="molecule type" value="Genomic_DNA"/>
</dbReference>